<protein>
    <submittedName>
        <fullName evidence="2">Uncharacterized protein</fullName>
    </submittedName>
</protein>
<comment type="caution">
    <text evidence="2">The sequence shown here is derived from an EMBL/GenBank/DDBJ whole genome shotgun (WGS) entry which is preliminary data.</text>
</comment>
<evidence type="ECO:0000313" key="3">
    <source>
        <dbReference type="Proteomes" id="UP001066276"/>
    </source>
</evidence>
<accession>A0AAV7S104</accession>
<reference evidence="2" key="1">
    <citation type="journal article" date="2022" name="bioRxiv">
        <title>Sequencing and chromosome-scale assembly of the giantPleurodeles waltlgenome.</title>
        <authorList>
            <person name="Brown T."/>
            <person name="Elewa A."/>
            <person name="Iarovenko S."/>
            <person name="Subramanian E."/>
            <person name="Araus A.J."/>
            <person name="Petzold A."/>
            <person name="Susuki M."/>
            <person name="Suzuki K.-i.T."/>
            <person name="Hayashi T."/>
            <person name="Toyoda A."/>
            <person name="Oliveira C."/>
            <person name="Osipova E."/>
            <person name="Leigh N.D."/>
            <person name="Simon A."/>
            <person name="Yun M.H."/>
        </authorList>
    </citation>
    <scope>NUCLEOTIDE SEQUENCE</scope>
    <source>
        <strain evidence="2">20211129_DDA</strain>
        <tissue evidence="2">Liver</tissue>
    </source>
</reference>
<proteinExistence type="predicted"/>
<name>A0AAV7S104_PLEWA</name>
<organism evidence="2 3">
    <name type="scientific">Pleurodeles waltl</name>
    <name type="common">Iberian ribbed newt</name>
    <dbReference type="NCBI Taxonomy" id="8319"/>
    <lineage>
        <taxon>Eukaryota</taxon>
        <taxon>Metazoa</taxon>
        <taxon>Chordata</taxon>
        <taxon>Craniata</taxon>
        <taxon>Vertebrata</taxon>
        <taxon>Euteleostomi</taxon>
        <taxon>Amphibia</taxon>
        <taxon>Batrachia</taxon>
        <taxon>Caudata</taxon>
        <taxon>Salamandroidea</taxon>
        <taxon>Salamandridae</taxon>
        <taxon>Pleurodelinae</taxon>
        <taxon>Pleurodeles</taxon>
    </lineage>
</organism>
<gene>
    <name evidence="2" type="ORF">NDU88_010356</name>
</gene>
<keyword evidence="3" id="KW-1185">Reference proteome</keyword>
<evidence type="ECO:0000256" key="1">
    <source>
        <dbReference type="SAM" id="MobiDB-lite"/>
    </source>
</evidence>
<feature type="region of interest" description="Disordered" evidence="1">
    <location>
        <begin position="207"/>
        <end position="240"/>
    </location>
</feature>
<dbReference type="Proteomes" id="UP001066276">
    <property type="component" value="Chromosome 5"/>
</dbReference>
<sequence length="291" mass="30442">MLHSPCSLAEGLPSEGGRLVTAVLLAAPHRQSRRSWYHLVGAVIELRSHGLMRLGALHAWVPACWSRPGPSHRTQGSLSQPGKGELHTVPQLVPPVGPQQHLLPRGYGPTGLSGRGPCPAPLTGAGLDPASAPGGHHHTSSLHSRAASGRCCTIRLRALAPLHSPGQAQASRGLYSPSCRAGTLCPACLWSHLVPASAPGGCHHDSSLHSEAAMPPRAGFHPGHGPMPRRRPQSPAAARARPSRPHCRLCLLAVLLPLLCSAHLAHAAPPDVLLVRRGHFGCRMAGAPTGR</sequence>
<evidence type="ECO:0000313" key="2">
    <source>
        <dbReference type="EMBL" id="KAJ1157652.1"/>
    </source>
</evidence>
<dbReference type="AlphaFoldDB" id="A0AAV7S104"/>
<dbReference type="EMBL" id="JANPWB010000009">
    <property type="protein sequence ID" value="KAJ1157652.1"/>
    <property type="molecule type" value="Genomic_DNA"/>
</dbReference>
<feature type="region of interest" description="Disordered" evidence="1">
    <location>
        <begin position="70"/>
        <end position="142"/>
    </location>
</feature>